<feature type="transmembrane region" description="Helical" evidence="8">
    <location>
        <begin position="240"/>
        <end position="260"/>
    </location>
</feature>
<dbReference type="Pfam" id="PF00361">
    <property type="entry name" value="Proton_antipo_M"/>
    <property type="match status" value="1"/>
</dbReference>
<feature type="domain" description="NADH-Ubiquinone oxidoreductase (complex I) chain 5 N-terminal" evidence="10">
    <location>
        <begin position="57"/>
        <end position="90"/>
    </location>
</feature>
<keyword evidence="3 7" id="KW-0812">Transmembrane</keyword>
<evidence type="ECO:0000256" key="5">
    <source>
        <dbReference type="ARBA" id="ARBA00023002"/>
    </source>
</evidence>
<reference evidence="11 12" key="1">
    <citation type="journal article" date="2016" name="Nat. Commun.">
        <title>Thousands of microbial genomes shed light on interconnected biogeochemical processes in an aquifer system.</title>
        <authorList>
            <person name="Anantharaman K."/>
            <person name="Brown C.T."/>
            <person name="Hug L.A."/>
            <person name="Sharon I."/>
            <person name="Castelle C.J."/>
            <person name="Probst A.J."/>
            <person name="Thomas B.C."/>
            <person name="Singh A."/>
            <person name="Wilkins M.J."/>
            <person name="Karaoz U."/>
            <person name="Brodie E.L."/>
            <person name="Williams K.H."/>
            <person name="Hubbard S.S."/>
            <person name="Banfield J.F."/>
        </authorList>
    </citation>
    <scope>NUCLEOTIDE SEQUENCE [LARGE SCALE GENOMIC DNA]</scope>
    <source>
        <strain evidence="12">RBG_16_55_9</strain>
    </source>
</reference>
<feature type="transmembrane region" description="Helical" evidence="8">
    <location>
        <begin position="62"/>
        <end position="82"/>
    </location>
</feature>
<feature type="transmembrane region" description="Helical" evidence="8">
    <location>
        <begin position="102"/>
        <end position="119"/>
    </location>
</feature>
<dbReference type="Proteomes" id="UP000179157">
    <property type="component" value="Unassembled WGS sequence"/>
</dbReference>
<name>A0A1F5UXA1_FRAXR</name>
<dbReference type="InterPro" id="IPR052175">
    <property type="entry name" value="ComplexI-like_HydComp"/>
</dbReference>
<evidence type="ECO:0000256" key="8">
    <source>
        <dbReference type="SAM" id="Phobius"/>
    </source>
</evidence>
<feature type="transmembrane region" description="Helical" evidence="8">
    <location>
        <begin position="155"/>
        <end position="181"/>
    </location>
</feature>
<dbReference type="PANTHER" id="PTHR42682:SF5">
    <property type="entry name" value="HYDROGENASE-4 COMPONENT F"/>
    <property type="match status" value="1"/>
</dbReference>
<evidence type="ECO:0000256" key="4">
    <source>
        <dbReference type="ARBA" id="ARBA00022989"/>
    </source>
</evidence>
<dbReference type="InterPro" id="IPR001516">
    <property type="entry name" value="Proton_antipo_N"/>
</dbReference>
<feature type="transmembrane region" description="Helical" evidence="8">
    <location>
        <begin position="367"/>
        <end position="390"/>
    </location>
</feature>
<keyword evidence="2" id="KW-1003">Cell membrane</keyword>
<dbReference type="GO" id="GO:0005886">
    <property type="term" value="C:plasma membrane"/>
    <property type="evidence" value="ECO:0007669"/>
    <property type="project" value="UniProtKB-SubCell"/>
</dbReference>
<feature type="transmembrane region" description="Helical" evidence="8">
    <location>
        <begin position="280"/>
        <end position="298"/>
    </location>
</feature>
<evidence type="ECO:0000313" key="11">
    <source>
        <dbReference type="EMBL" id="OGF55787.1"/>
    </source>
</evidence>
<sequence length="488" mass="52184">MILLVPLLTAALCGLVGTKRFMEVTSILGTILTASFSVLLINKVLLHQSLLRLGGLLYADALSAYLVLIVSLIGVLATLYSIGYIGHEYSSGLFSAGKLREYYFLLNLFLFTVLLAAVANNLGVLWVAIEGTTLASAFLVGFYNQEESIEAAWKYLILGSVGITFALFGTVLVYFSALAAFQASGGSGTLNWTELVNPSVASQLDPRILKLAFLFILVGYGTKAGLVPMHTWLPDAHSQAPTPISALLSGVLINAAMYGILRFHHLLGVSSVGSGFSSNLLLIFGLLSIGIATPFILMQKDYKRLLAYSSIEHMGLIATGMGLGTPVAIYGALLHTLNHAIAKAMIFMNVGNLVLKFQTKEISYVKGIVKIMPTTGVLLLLSTLAITGVPPFNMFISEFLILSASVASQSYLAGSLILLFLVAAFAGFLYHISQMAFGSPKEGLRSGEENSPSFLPIGILLALVLMLGLYIPQPLHELLQQAVTVVKP</sequence>
<keyword evidence="6 8" id="KW-0472">Membrane</keyword>
<evidence type="ECO:0000256" key="3">
    <source>
        <dbReference type="ARBA" id="ARBA00022692"/>
    </source>
</evidence>
<dbReference type="PANTHER" id="PTHR42682">
    <property type="entry name" value="HYDROGENASE-4 COMPONENT F"/>
    <property type="match status" value="1"/>
</dbReference>
<evidence type="ECO:0000256" key="7">
    <source>
        <dbReference type="RuleBase" id="RU000320"/>
    </source>
</evidence>
<evidence type="ECO:0000313" key="12">
    <source>
        <dbReference type="Proteomes" id="UP000179157"/>
    </source>
</evidence>
<dbReference type="Pfam" id="PF00662">
    <property type="entry name" value="Proton_antipo_N"/>
    <property type="match status" value="1"/>
</dbReference>
<dbReference type="GO" id="GO:0016491">
    <property type="term" value="F:oxidoreductase activity"/>
    <property type="evidence" value="ECO:0007669"/>
    <property type="project" value="UniProtKB-KW"/>
</dbReference>
<evidence type="ECO:0000259" key="9">
    <source>
        <dbReference type="Pfam" id="PF00361"/>
    </source>
</evidence>
<comment type="subcellular location">
    <subcellularLocation>
        <location evidence="1">Cell membrane</location>
        <topology evidence="1">Multi-pass membrane protein</topology>
    </subcellularLocation>
    <subcellularLocation>
        <location evidence="7">Membrane</location>
        <topology evidence="7">Multi-pass membrane protein</topology>
    </subcellularLocation>
</comment>
<dbReference type="EMBL" id="MFGX01000048">
    <property type="protein sequence ID" value="OGF55787.1"/>
    <property type="molecule type" value="Genomic_DNA"/>
</dbReference>
<keyword evidence="5" id="KW-0560">Oxidoreductase</keyword>
<dbReference type="STRING" id="1817864.A2Z21_03820"/>
<proteinExistence type="predicted"/>
<accession>A0A1F5UXA1</accession>
<feature type="transmembrane region" description="Helical" evidence="8">
    <location>
        <begin position="305"/>
        <end position="330"/>
    </location>
</feature>
<evidence type="ECO:0000256" key="6">
    <source>
        <dbReference type="ARBA" id="ARBA00023136"/>
    </source>
</evidence>
<feature type="transmembrane region" description="Helical" evidence="8">
    <location>
        <begin position="453"/>
        <end position="471"/>
    </location>
</feature>
<organism evidence="11 12">
    <name type="scientific">Fraserbacteria sp. (strain RBG_16_55_9)</name>
    <dbReference type="NCBI Taxonomy" id="1817864"/>
    <lineage>
        <taxon>Bacteria</taxon>
        <taxon>Candidatus Fraseribacteriota</taxon>
    </lineage>
</organism>
<feature type="transmembrane region" description="Helical" evidence="8">
    <location>
        <begin position="208"/>
        <end position="228"/>
    </location>
</feature>
<protein>
    <submittedName>
        <fullName evidence="11">Hydrogenase</fullName>
    </submittedName>
</protein>
<evidence type="ECO:0000256" key="2">
    <source>
        <dbReference type="ARBA" id="ARBA00022475"/>
    </source>
</evidence>
<dbReference type="PRINTS" id="PR01434">
    <property type="entry name" value="NADHDHGNASE5"/>
</dbReference>
<evidence type="ECO:0000256" key="1">
    <source>
        <dbReference type="ARBA" id="ARBA00004651"/>
    </source>
</evidence>
<feature type="transmembrane region" description="Helical" evidence="8">
    <location>
        <begin position="410"/>
        <end position="432"/>
    </location>
</feature>
<feature type="domain" description="NADH:quinone oxidoreductase/Mrp antiporter transmembrane" evidence="9">
    <location>
        <begin position="119"/>
        <end position="414"/>
    </location>
</feature>
<keyword evidence="4 8" id="KW-1133">Transmembrane helix</keyword>
<comment type="caution">
    <text evidence="11">The sequence shown here is derived from an EMBL/GenBank/DDBJ whole genome shotgun (WGS) entry which is preliminary data.</text>
</comment>
<gene>
    <name evidence="11" type="ORF">A2Z21_03820</name>
</gene>
<evidence type="ECO:0000259" key="10">
    <source>
        <dbReference type="Pfam" id="PF00662"/>
    </source>
</evidence>
<dbReference type="InterPro" id="IPR001750">
    <property type="entry name" value="ND/Mrp_TM"/>
</dbReference>
<dbReference type="AlphaFoldDB" id="A0A1F5UXA1"/>